<evidence type="ECO:0000313" key="1">
    <source>
        <dbReference type="EMBL" id="RPF25728.1"/>
    </source>
</evidence>
<protein>
    <submittedName>
        <fullName evidence="1">Uncharacterized protein DUF2505</fullName>
    </submittedName>
</protein>
<reference evidence="1 2" key="1">
    <citation type="submission" date="2018-11" db="EMBL/GenBank/DDBJ databases">
        <title>Sequencing the genomes of 1000 actinobacteria strains.</title>
        <authorList>
            <person name="Klenk H.-P."/>
        </authorList>
    </citation>
    <scope>NUCLEOTIDE SEQUENCE [LARGE SCALE GENOMIC DNA]</scope>
    <source>
        <strain evidence="1 2">DSM 14418</strain>
    </source>
</reference>
<dbReference type="AlphaFoldDB" id="A0A3N4ZIK7"/>
<dbReference type="RefSeq" id="WP_246005906.1">
    <property type="nucleotide sequence ID" value="NZ_RKRA01000001.1"/>
</dbReference>
<dbReference type="InterPro" id="IPR019639">
    <property type="entry name" value="DUF2505"/>
</dbReference>
<keyword evidence="2" id="KW-1185">Reference proteome</keyword>
<organism evidence="1 2">
    <name type="scientific">Georgenia muralis</name>
    <dbReference type="NCBI Taxonomy" id="154117"/>
    <lineage>
        <taxon>Bacteria</taxon>
        <taxon>Bacillati</taxon>
        <taxon>Actinomycetota</taxon>
        <taxon>Actinomycetes</taxon>
        <taxon>Micrococcales</taxon>
        <taxon>Bogoriellaceae</taxon>
        <taxon>Georgenia</taxon>
    </lineage>
</organism>
<dbReference type="Proteomes" id="UP000280726">
    <property type="component" value="Unassembled WGS sequence"/>
</dbReference>
<gene>
    <name evidence="1" type="ORF">EDD32_0138</name>
</gene>
<comment type="caution">
    <text evidence="1">The sequence shown here is derived from an EMBL/GenBank/DDBJ whole genome shotgun (WGS) entry which is preliminary data.</text>
</comment>
<dbReference type="EMBL" id="RKRA01000001">
    <property type="protein sequence ID" value="RPF25728.1"/>
    <property type="molecule type" value="Genomic_DNA"/>
</dbReference>
<sequence length="163" mass="17411">MQFAATIDYPADVETVAAMLADEEFAGARAERAGALEHRVEVHREGRAFTITTRMKMPTTIVPAAFRSVVGDSLDVRMVEAWEEPGAGGARHSTLALDIHGVPVRVAGTQRLEATAAGCTETYAGEVTASVPLFGGPIEEAAVRTVQQVVDVERELGLEHLAR</sequence>
<accession>A0A3N4ZIK7</accession>
<evidence type="ECO:0000313" key="2">
    <source>
        <dbReference type="Proteomes" id="UP000280726"/>
    </source>
</evidence>
<proteinExistence type="predicted"/>
<name>A0A3N4ZIK7_9MICO</name>
<dbReference type="Pfam" id="PF10698">
    <property type="entry name" value="DUF2505"/>
    <property type="match status" value="1"/>
</dbReference>